<keyword evidence="2 7" id="KW-0812">Transmembrane</keyword>
<dbReference type="GO" id="GO:0016887">
    <property type="term" value="F:ATP hydrolysis activity"/>
    <property type="evidence" value="ECO:0007669"/>
    <property type="project" value="InterPro"/>
</dbReference>
<dbReference type="Proteomes" id="UP000824073">
    <property type="component" value="Unassembled WGS sequence"/>
</dbReference>
<dbReference type="InterPro" id="IPR023214">
    <property type="entry name" value="HAD_sf"/>
</dbReference>
<evidence type="ECO:0000256" key="3">
    <source>
        <dbReference type="ARBA" id="ARBA00022723"/>
    </source>
</evidence>
<dbReference type="Gene3D" id="3.40.50.1000">
    <property type="entry name" value="HAD superfamily/HAD-like"/>
    <property type="match status" value="1"/>
</dbReference>
<dbReference type="GO" id="GO:0046872">
    <property type="term" value="F:metal ion binding"/>
    <property type="evidence" value="ECO:0007669"/>
    <property type="project" value="UniProtKB-KW"/>
</dbReference>
<dbReference type="AlphaFoldDB" id="A0A9D1LMG6"/>
<evidence type="ECO:0000256" key="1">
    <source>
        <dbReference type="ARBA" id="ARBA00004370"/>
    </source>
</evidence>
<feature type="transmembrane region" description="Helical" evidence="7">
    <location>
        <begin position="220"/>
        <end position="246"/>
    </location>
</feature>
<keyword evidence="3" id="KW-0479">Metal-binding</keyword>
<feature type="transmembrane region" description="Helical" evidence="7">
    <location>
        <begin position="315"/>
        <end position="335"/>
    </location>
</feature>
<organism evidence="9 10">
    <name type="scientific">Candidatus Ventrousia excrementavium</name>
    <dbReference type="NCBI Taxonomy" id="2840961"/>
    <lineage>
        <taxon>Bacteria</taxon>
        <taxon>Bacillati</taxon>
        <taxon>Bacillota</taxon>
        <taxon>Clostridia</taxon>
        <taxon>Eubacteriales</taxon>
        <taxon>Clostridiaceae</taxon>
        <taxon>Clostridiaceae incertae sedis</taxon>
        <taxon>Candidatus Ventrousia</taxon>
    </lineage>
</organism>
<reference evidence="9" key="1">
    <citation type="submission" date="2020-10" db="EMBL/GenBank/DDBJ databases">
        <authorList>
            <person name="Gilroy R."/>
        </authorList>
    </citation>
    <scope>NUCLEOTIDE SEQUENCE</scope>
    <source>
        <strain evidence="9">CHK191-8634</strain>
    </source>
</reference>
<evidence type="ECO:0000313" key="10">
    <source>
        <dbReference type="Proteomes" id="UP000824073"/>
    </source>
</evidence>
<evidence type="ECO:0000256" key="7">
    <source>
        <dbReference type="SAM" id="Phobius"/>
    </source>
</evidence>
<gene>
    <name evidence="9" type="ORF">IAB67_09660</name>
</gene>
<evidence type="ECO:0000313" key="9">
    <source>
        <dbReference type="EMBL" id="HIU44550.1"/>
    </source>
</evidence>
<dbReference type="InterPro" id="IPR001757">
    <property type="entry name" value="P_typ_ATPase"/>
</dbReference>
<protein>
    <submittedName>
        <fullName evidence="9">Cation-translocating P-type ATPase</fullName>
    </submittedName>
</protein>
<reference evidence="9" key="2">
    <citation type="journal article" date="2021" name="PeerJ">
        <title>Extensive microbial diversity within the chicken gut microbiome revealed by metagenomics and culture.</title>
        <authorList>
            <person name="Gilroy R."/>
            <person name="Ravi A."/>
            <person name="Getino M."/>
            <person name="Pursley I."/>
            <person name="Horton D.L."/>
            <person name="Alikhan N.F."/>
            <person name="Baker D."/>
            <person name="Gharbi K."/>
            <person name="Hall N."/>
            <person name="Watson M."/>
            <person name="Adriaenssens E.M."/>
            <person name="Foster-Nyarko E."/>
            <person name="Jarju S."/>
            <person name="Secka A."/>
            <person name="Antonio M."/>
            <person name="Oren A."/>
            <person name="Chaudhuri R.R."/>
            <person name="La Ragione R."/>
            <person name="Hildebrand F."/>
            <person name="Pallen M.J."/>
        </authorList>
    </citation>
    <scope>NUCLEOTIDE SEQUENCE</scope>
    <source>
        <strain evidence="9">CHK191-8634</strain>
    </source>
</reference>
<feature type="transmembrane region" description="Helical" evidence="7">
    <location>
        <begin position="153"/>
        <end position="175"/>
    </location>
</feature>
<accession>A0A9D1LMG6</accession>
<evidence type="ECO:0000256" key="4">
    <source>
        <dbReference type="ARBA" id="ARBA00022842"/>
    </source>
</evidence>
<dbReference type="PANTHER" id="PTHR24093">
    <property type="entry name" value="CATION TRANSPORTING ATPASE"/>
    <property type="match status" value="1"/>
</dbReference>
<keyword evidence="5 7" id="KW-1133">Transmembrane helix</keyword>
<keyword evidence="4" id="KW-0460">Magnesium</keyword>
<dbReference type="EMBL" id="DVMR01000071">
    <property type="protein sequence ID" value="HIU44550.1"/>
    <property type="molecule type" value="Genomic_DNA"/>
</dbReference>
<name>A0A9D1LMG6_9CLOT</name>
<evidence type="ECO:0000256" key="2">
    <source>
        <dbReference type="ARBA" id="ARBA00022692"/>
    </source>
</evidence>
<dbReference type="GO" id="GO:0005388">
    <property type="term" value="F:P-type calcium transporter activity"/>
    <property type="evidence" value="ECO:0007669"/>
    <property type="project" value="TreeGrafter"/>
</dbReference>
<dbReference type="InterPro" id="IPR036412">
    <property type="entry name" value="HAD-like_sf"/>
</dbReference>
<dbReference type="GO" id="GO:0005524">
    <property type="term" value="F:ATP binding"/>
    <property type="evidence" value="ECO:0007669"/>
    <property type="project" value="InterPro"/>
</dbReference>
<evidence type="ECO:0000256" key="6">
    <source>
        <dbReference type="ARBA" id="ARBA00023136"/>
    </source>
</evidence>
<dbReference type="Gene3D" id="1.20.1110.10">
    <property type="entry name" value="Calcium-transporting ATPase, transmembrane domain"/>
    <property type="match status" value="1"/>
</dbReference>
<feature type="domain" description="Cation-transporting P-type ATPase C-terminal" evidence="8">
    <location>
        <begin position="177"/>
        <end position="364"/>
    </location>
</feature>
<comment type="subcellular location">
    <subcellularLocation>
        <location evidence="1">Membrane</location>
    </subcellularLocation>
</comment>
<evidence type="ECO:0000256" key="5">
    <source>
        <dbReference type="ARBA" id="ARBA00022989"/>
    </source>
</evidence>
<feature type="non-terminal residue" evidence="9">
    <location>
        <position position="1"/>
    </location>
</feature>
<sequence length="372" mass="40396">EARDAVESFKRAGIRTVMITGDHRDTAYAIAHELGIASSPDQCMSGDQLDKMTVEDLAKVIDNLRVFARVSPEHKVMIVSALRSLGYIVSMTGDGVNDAPSLKAADIGVAMGITGTDVAKGAADMVLTDDNFATIEKAAREGRNIYQNIKKSVLFLLSSNFGEVITMFGAIVAGLASPLKAIHILWVNLITDSLPGLALGVDSGDPNCMNVPPRDPKESLFAHGGIFITVFYGFVVSCLTLGSFLWSPIRALLAEGQAVTLSAIRAVLENPDMLNHAQTYAFTVLGISQLFHAVGMRNVKRSIFRMNHLENRTMILAFVVGFMLQIAVTEIHFLTEVFGTVELALSEWGILTLVAMIPLVMHEILVPILRRR</sequence>
<keyword evidence="6 7" id="KW-0472">Membrane</keyword>
<dbReference type="PANTHER" id="PTHR24093:SF506">
    <property type="entry name" value="CATION-TRANSPORTING ATPASE PMA1"/>
    <property type="match status" value="1"/>
</dbReference>
<dbReference type="PRINTS" id="PR00119">
    <property type="entry name" value="CATATPASE"/>
</dbReference>
<evidence type="ECO:0000259" key="8">
    <source>
        <dbReference type="Pfam" id="PF00689"/>
    </source>
</evidence>
<dbReference type="SUPFAM" id="SSF81665">
    <property type="entry name" value="Calcium ATPase, transmembrane domain M"/>
    <property type="match status" value="1"/>
</dbReference>
<dbReference type="InterPro" id="IPR006068">
    <property type="entry name" value="ATPase_P-typ_cation-transptr_C"/>
</dbReference>
<dbReference type="GO" id="GO:0005886">
    <property type="term" value="C:plasma membrane"/>
    <property type="evidence" value="ECO:0007669"/>
    <property type="project" value="TreeGrafter"/>
</dbReference>
<dbReference type="SUPFAM" id="SSF56784">
    <property type="entry name" value="HAD-like"/>
    <property type="match status" value="1"/>
</dbReference>
<dbReference type="InterPro" id="IPR023298">
    <property type="entry name" value="ATPase_P-typ_TM_dom_sf"/>
</dbReference>
<feature type="transmembrane region" description="Helical" evidence="7">
    <location>
        <begin position="347"/>
        <end position="369"/>
    </location>
</feature>
<comment type="caution">
    <text evidence="9">The sequence shown here is derived from an EMBL/GenBank/DDBJ whole genome shotgun (WGS) entry which is preliminary data.</text>
</comment>
<dbReference type="Pfam" id="PF00689">
    <property type="entry name" value="Cation_ATPase_C"/>
    <property type="match status" value="1"/>
</dbReference>
<dbReference type="NCBIfam" id="TIGR01494">
    <property type="entry name" value="ATPase_P-type"/>
    <property type="match status" value="1"/>
</dbReference>
<proteinExistence type="predicted"/>
<dbReference type="Pfam" id="PF00702">
    <property type="entry name" value="Hydrolase"/>
    <property type="match status" value="1"/>
</dbReference>